<evidence type="ECO:0000259" key="1">
    <source>
        <dbReference type="Pfam" id="PF00535"/>
    </source>
</evidence>
<reference evidence="2 3" key="1">
    <citation type="submission" date="2017-03" db="EMBL/GenBank/DDBJ databases">
        <authorList>
            <person name="Afonso C.L."/>
            <person name="Miller P.J."/>
            <person name="Scott M.A."/>
            <person name="Spackman E."/>
            <person name="Goraichik I."/>
            <person name="Dimitrov K.M."/>
            <person name="Suarez D.L."/>
            <person name="Swayne D.E."/>
        </authorList>
    </citation>
    <scope>NUCLEOTIDE SEQUENCE [LARGE SCALE GENOMIC DNA]</scope>
    <source>
        <strain evidence="2">Genome sequencing of Nitrospira japonica strain NJ11</strain>
    </source>
</reference>
<feature type="domain" description="Glycosyltransferase 2-like" evidence="1">
    <location>
        <begin position="14"/>
        <end position="164"/>
    </location>
</feature>
<dbReference type="EMBL" id="LT828648">
    <property type="protein sequence ID" value="SLM46559.1"/>
    <property type="molecule type" value="Genomic_DNA"/>
</dbReference>
<dbReference type="KEGG" id="nja:NSJP_0387"/>
<protein>
    <submittedName>
        <fullName evidence="2">Glycosyl transferase family 2</fullName>
    </submittedName>
</protein>
<gene>
    <name evidence="2" type="ORF">NSJP_0387</name>
</gene>
<dbReference type="GO" id="GO:0016740">
    <property type="term" value="F:transferase activity"/>
    <property type="evidence" value="ECO:0007669"/>
    <property type="project" value="UniProtKB-KW"/>
</dbReference>
<organism evidence="2 3">
    <name type="scientific">Nitrospira japonica</name>
    <dbReference type="NCBI Taxonomy" id="1325564"/>
    <lineage>
        <taxon>Bacteria</taxon>
        <taxon>Pseudomonadati</taxon>
        <taxon>Nitrospirota</taxon>
        <taxon>Nitrospiria</taxon>
        <taxon>Nitrospirales</taxon>
        <taxon>Nitrospiraceae</taxon>
        <taxon>Nitrospira</taxon>
    </lineage>
</organism>
<dbReference type="Gene3D" id="3.90.550.10">
    <property type="entry name" value="Spore Coat Polysaccharide Biosynthesis Protein SpsA, Chain A"/>
    <property type="match status" value="1"/>
</dbReference>
<dbReference type="PANTHER" id="PTHR43685:SF12">
    <property type="entry name" value="GLYCOSYL TRANSFERASE FAMILY 2"/>
    <property type="match status" value="1"/>
</dbReference>
<dbReference type="AlphaFoldDB" id="A0A1W1I114"/>
<evidence type="ECO:0000313" key="2">
    <source>
        <dbReference type="EMBL" id="SLM46559.1"/>
    </source>
</evidence>
<dbReference type="SUPFAM" id="SSF53448">
    <property type="entry name" value="Nucleotide-diphospho-sugar transferases"/>
    <property type="match status" value="1"/>
</dbReference>
<dbReference type="InterPro" id="IPR029044">
    <property type="entry name" value="Nucleotide-diphossugar_trans"/>
</dbReference>
<evidence type="ECO:0000313" key="3">
    <source>
        <dbReference type="Proteomes" id="UP000192042"/>
    </source>
</evidence>
<dbReference type="InterPro" id="IPR001173">
    <property type="entry name" value="Glyco_trans_2-like"/>
</dbReference>
<dbReference type="InterPro" id="IPR050834">
    <property type="entry name" value="Glycosyltransf_2"/>
</dbReference>
<proteinExistence type="predicted"/>
<dbReference type="Proteomes" id="UP000192042">
    <property type="component" value="Chromosome I"/>
</dbReference>
<dbReference type="OrthoDB" id="8936324at2"/>
<keyword evidence="3" id="KW-1185">Reference proteome</keyword>
<dbReference type="PANTHER" id="PTHR43685">
    <property type="entry name" value="GLYCOSYLTRANSFERASE"/>
    <property type="match status" value="1"/>
</dbReference>
<dbReference type="Pfam" id="PF00535">
    <property type="entry name" value="Glycos_transf_2"/>
    <property type="match status" value="1"/>
</dbReference>
<name>A0A1W1I114_9BACT</name>
<dbReference type="STRING" id="1325564.NSJP_0387"/>
<sequence>MDDKPHQATKVKLSVVIPCYNGARTIGAQLEALASQECSMPWEVVVVNNRSDDDTVGIVGQYVGRVRNLRIVDALDRQGRPYARNVGVEAAYGESIVFCDADDVVGEGWLAAMATALSRFDCVACRVDFTKLNEPALAQQHAFHDQHHGLQKTWYPPYLQHAGGGTLGVKRALHAQVGGFDEAFPVLEDTEYCFRIQETGCRIEWVPDAVLHIRCRNDEAGRFQQVRQSALYNVLLAKRYQQQAVGQFHSWGTYIKNWIRLIEALPSSRTGLAWNRWIWYFAWQVGALHGSLKFYRPPLSLPFPPPGRKENRFLARVKTRVSMMVHR</sequence>
<accession>A0A1W1I114</accession>
<keyword evidence="2" id="KW-0808">Transferase</keyword>